<accession>A0A0F9KCE6</accession>
<sequence>MTTESKGQSIYNLHKIDFTICQFIDKCKLSSHHFPHKIPDCDVVCSDYLSQQEISDSIESSEAIFINEEFKEILPL</sequence>
<dbReference type="AlphaFoldDB" id="A0A0F9KCE6"/>
<gene>
    <name evidence="1" type="ORF">LCGC14_1720570</name>
</gene>
<comment type="caution">
    <text evidence="1">The sequence shown here is derived from an EMBL/GenBank/DDBJ whole genome shotgun (WGS) entry which is preliminary data.</text>
</comment>
<proteinExistence type="predicted"/>
<organism evidence="1">
    <name type="scientific">marine sediment metagenome</name>
    <dbReference type="NCBI Taxonomy" id="412755"/>
    <lineage>
        <taxon>unclassified sequences</taxon>
        <taxon>metagenomes</taxon>
        <taxon>ecological metagenomes</taxon>
    </lineage>
</organism>
<name>A0A0F9KCE6_9ZZZZ</name>
<dbReference type="EMBL" id="LAZR01015477">
    <property type="protein sequence ID" value="KKM11916.1"/>
    <property type="molecule type" value="Genomic_DNA"/>
</dbReference>
<evidence type="ECO:0000313" key="1">
    <source>
        <dbReference type="EMBL" id="KKM11916.1"/>
    </source>
</evidence>
<reference evidence="1" key="1">
    <citation type="journal article" date="2015" name="Nature">
        <title>Complex archaea that bridge the gap between prokaryotes and eukaryotes.</title>
        <authorList>
            <person name="Spang A."/>
            <person name="Saw J.H."/>
            <person name="Jorgensen S.L."/>
            <person name="Zaremba-Niedzwiedzka K."/>
            <person name="Martijn J."/>
            <person name="Lind A.E."/>
            <person name="van Eijk R."/>
            <person name="Schleper C."/>
            <person name="Guy L."/>
            <person name="Ettema T.J."/>
        </authorList>
    </citation>
    <scope>NUCLEOTIDE SEQUENCE</scope>
</reference>
<protein>
    <submittedName>
        <fullName evidence="1">Uncharacterized protein</fullName>
    </submittedName>
</protein>